<evidence type="ECO:0000313" key="1">
    <source>
        <dbReference type="EMBL" id="VAW24487.1"/>
    </source>
</evidence>
<dbReference type="AlphaFoldDB" id="A0A3B0UGQ0"/>
<name>A0A3B0UGQ0_9ZZZZ</name>
<sequence length="65" mass="7675">MIFYFSTEGAFKQCMHNPTPNEGYRIHIDIEGIKKQLRLIFKAGCIRLYLKVYSIFTPFRSTNIN</sequence>
<organism evidence="1">
    <name type="scientific">hydrothermal vent metagenome</name>
    <dbReference type="NCBI Taxonomy" id="652676"/>
    <lineage>
        <taxon>unclassified sequences</taxon>
        <taxon>metagenomes</taxon>
        <taxon>ecological metagenomes</taxon>
    </lineage>
</organism>
<accession>A0A3B0UGQ0</accession>
<dbReference type="EMBL" id="UOEP01000216">
    <property type="protein sequence ID" value="VAW24487.1"/>
    <property type="molecule type" value="Genomic_DNA"/>
</dbReference>
<reference evidence="1" key="1">
    <citation type="submission" date="2018-06" db="EMBL/GenBank/DDBJ databases">
        <authorList>
            <person name="Zhirakovskaya E."/>
        </authorList>
    </citation>
    <scope>NUCLEOTIDE SEQUENCE</scope>
</reference>
<proteinExistence type="predicted"/>
<gene>
    <name evidence="1" type="ORF">MNBD_BACTEROID01-2160</name>
</gene>
<protein>
    <submittedName>
        <fullName evidence="1">Uncharacterized protein</fullName>
    </submittedName>
</protein>